<evidence type="ECO:0000256" key="4">
    <source>
        <dbReference type="ARBA" id="ARBA00022840"/>
    </source>
</evidence>
<evidence type="ECO:0000256" key="2">
    <source>
        <dbReference type="ARBA" id="ARBA00022741"/>
    </source>
</evidence>
<dbReference type="SMART" id="SM00220">
    <property type="entry name" value="S_TKc"/>
    <property type="match status" value="1"/>
</dbReference>
<keyword evidence="8" id="KW-0812">Transmembrane</keyword>
<evidence type="ECO:0000256" key="1">
    <source>
        <dbReference type="ARBA" id="ARBA00022679"/>
    </source>
</evidence>
<dbReference type="GO" id="GO:0004674">
    <property type="term" value="F:protein serine/threonine kinase activity"/>
    <property type="evidence" value="ECO:0007669"/>
    <property type="project" value="TreeGrafter"/>
</dbReference>
<protein>
    <submittedName>
        <fullName evidence="10">Protein kinase</fullName>
    </submittedName>
</protein>
<keyword evidence="3 10" id="KW-0418">Kinase</keyword>
<keyword evidence="4 5" id="KW-0067">ATP-binding</keyword>
<dbReference type="Gene3D" id="3.30.200.20">
    <property type="entry name" value="Phosphorylase Kinase, domain 1"/>
    <property type="match status" value="1"/>
</dbReference>
<dbReference type="InterPro" id="IPR000719">
    <property type="entry name" value="Prot_kinase_dom"/>
</dbReference>
<dbReference type="EMBL" id="CP051774">
    <property type="protein sequence ID" value="QJE94950.1"/>
    <property type="molecule type" value="Genomic_DNA"/>
</dbReference>
<dbReference type="PANTHER" id="PTHR43289">
    <property type="entry name" value="MITOGEN-ACTIVATED PROTEIN KINASE KINASE KINASE 20-RELATED"/>
    <property type="match status" value="1"/>
</dbReference>
<evidence type="ECO:0000256" key="6">
    <source>
        <dbReference type="SAM" id="Coils"/>
    </source>
</evidence>
<evidence type="ECO:0000256" key="8">
    <source>
        <dbReference type="SAM" id="Phobius"/>
    </source>
</evidence>
<keyword evidence="2 5" id="KW-0547">Nucleotide-binding</keyword>
<organism evidence="10 11">
    <name type="scientific">Luteolibacter luteus</name>
    <dbReference type="NCBI Taxonomy" id="2728835"/>
    <lineage>
        <taxon>Bacteria</taxon>
        <taxon>Pseudomonadati</taxon>
        <taxon>Verrucomicrobiota</taxon>
        <taxon>Verrucomicrobiia</taxon>
        <taxon>Verrucomicrobiales</taxon>
        <taxon>Verrucomicrobiaceae</taxon>
        <taxon>Luteolibacter</taxon>
    </lineage>
</organism>
<dbReference type="SUPFAM" id="SSF56112">
    <property type="entry name" value="Protein kinase-like (PK-like)"/>
    <property type="match status" value="1"/>
</dbReference>
<dbReference type="AlphaFoldDB" id="A0A858RF77"/>
<dbReference type="PROSITE" id="PS00108">
    <property type="entry name" value="PROTEIN_KINASE_ST"/>
    <property type="match status" value="1"/>
</dbReference>
<sequence>MSDTNPSTCPRCGAPLSPTDAAGLCPRCLLAMNLRTRTMPTGESSPSHPPPSPAELEQKFPQFEIIECLGRGGMGIVYKARQKALDRTVAIKILPGEFQNDPGFAERFEKEAKLLARLNQPNIVTIHDFGNAGGLYYIVMEYVDGVNVRDLLRDGKMEPEQALAIIPPICEALQFAHNHGVVHRDIKPENILLDREGRVKIADFGIATIAGDAADRSGTPAYMAPEQAAHAAKIDHRADIYALGVVLYEMLTGERPGKDFKEPSKKVRVDVKIDEIVLRALENKPELRFQTAGEFKTLVETMAPAAAPPPPPEAPLSAPFKAPSNHTSPMIPKLALGTLLMAFLGTPLLLSFAKRDEGVVFFGILCLLASIVFTIMSRRTRIGKVLLTLWGIFILVNLGYLALRSVGMSRREEVARQVEESYRRQAEIARIAAREADEEARRAPLSTPPLVEAPSPAPPSAMAGDLTPVIQRSQILVRGEGEYLLDGTPTTMEQLTDQLRQRATGNSAHSVTITASPSSPAKPVTDLLTTLSRLGLHDISVNRTQTEIPKRDRLLEIELSAAFKSYEDLQIRLREAELQRNLAVSRGSETDQKEQERLLELLRLQIDEIRHSILDLQKRSESQPQR</sequence>
<dbReference type="GO" id="GO:0005524">
    <property type="term" value="F:ATP binding"/>
    <property type="evidence" value="ECO:0007669"/>
    <property type="project" value="UniProtKB-UniRule"/>
</dbReference>
<dbReference type="KEGG" id="luo:HHL09_03870"/>
<dbReference type="PROSITE" id="PS00107">
    <property type="entry name" value="PROTEIN_KINASE_ATP"/>
    <property type="match status" value="1"/>
</dbReference>
<dbReference type="InterPro" id="IPR017441">
    <property type="entry name" value="Protein_kinase_ATP_BS"/>
</dbReference>
<feature type="region of interest" description="Disordered" evidence="7">
    <location>
        <begin position="438"/>
        <end position="463"/>
    </location>
</feature>
<name>A0A858RF77_9BACT</name>
<keyword evidence="1" id="KW-0808">Transferase</keyword>
<feature type="coiled-coil region" evidence="6">
    <location>
        <begin position="559"/>
        <end position="619"/>
    </location>
</feature>
<evidence type="ECO:0000256" key="5">
    <source>
        <dbReference type="PROSITE-ProRule" id="PRU10141"/>
    </source>
</evidence>
<keyword evidence="11" id="KW-1185">Reference proteome</keyword>
<reference evidence="10 11" key="1">
    <citation type="submission" date="2020-04" db="EMBL/GenBank/DDBJ databases">
        <title>Luteolibacter sp. G-1-1-1 isolated from soil.</title>
        <authorList>
            <person name="Dahal R.H."/>
        </authorList>
    </citation>
    <scope>NUCLEOTIDE SEQUENCE [LARGE SCALE GENOMIC DNA]</scope>
    <source>
        <strain evidence="10 11">G-1-1-1</strain>
    </source>
</reference>
<dbReference type="Gene3D" id="1.10.510.10">
    <property type="entry name" value="Transferase(Phosphotransferase) domain 1"/>
    <property type="match status" value="1"/>
</dbReference>
<dbReference type="PROSITE" id="PS50011">
    <property type="entry name" value="PROTEIN_KINASE_DOM"/>
    <property type="match status" value="1"/>
</dbReference>
<accession>A0A858RF77</accession>
<evidence type="ECO:0000259" key="9">
    <source>
        <dbReference type="PROSITE" id="PS50011"/>
    </source>
</evidence>
<feature type="transmembrane region" description="Helical" evidence="8">
    <location>
        <begin position="382"/>
        <end position="403"/>
    </location>
</feature>
<evidence type="ECO:0000256" key="7">
    <source>
        <dbReference type="SAM" id="MobiDB-lite"/>
    </source>
</evidence>
<dbReference type="InterPro" id="IPR011009">
    <property type="entry name" value="Kinase-like_dom_sf"/>
</dbReference>
<dbReference type="Pfam" id="PF00069">
    <property type="entry name" value="Pkinase"/>
    <property type="match status" value="1"/>
</dbReference>
<dbReference type="InterPro" id="IPR008271">
    <property type="entry name" value="Ser/Thr_kinase_AS"/>
</dbReference>
<dbReference type="CDD" id="cd14014">
    <property type="entry name" value="STKc_PknB_like"/>
    <property type="match status" value="1"/>
</dbReference>
<dbReference type="Proteomes" id="UP000501812">
    <property type="component" value="Chromosome"/>
</dbReference>
<feature type="transmembrane region" description="Helical" evidence="8">
    <location>
        <begin position="334"/>
        <end position="352"/>
    </location>
</feature>
<proteinExistence type="predicted"/>
<feature type="binding site" evidence="5">
    <location>
        <position position="92"/>
    </location>
    <ligand>
        <name>ATP</name>
        <dbReference type="ChEBI" id="CHEBI:30616"/>
    </ligand>
</feature>
<keyword evidence="8" id="KW-1133">Transmembrane helix</keyword>
<keyword evidence="6" id="KW-0175">Coiled coil</keyword>
<gene>
    <name evidence="10" type="ORF">HHL09_03870</name>
</gene>
<evidence type="ECO:0000313" key="10">
    <source>
        <dbReference type="EMBL" id="QJE94950.1"/>
    </source>
</evidence>
<evidence type="ECO:0000313" key="11">
    <source>
        <dbReference type="Proteomes" id="UP000501812"/>
    </source>
</evidence>
<dbReference type="RefSeq" id="WP_169453171.1">
    <property type="nucleotide sequence ID" value="NZ_CP051774.1"/>
</dbReference>
<feature type="transmembrane region" description="Helical" evidence="8">
    <location>
        <begin position="359"/>
        <end position="376"/>
    </location>
</feature>
<dbReference type="PANTHER" id="PTHR43289:SF6">
    <property type="entry name" value="SERINE_THREONINE-PROTEIN KINASE NEKL-3"/>
    <property type="match status" value="1"/>
</dbReference>
<keyword evidence="8" id="KW-0472">Membrane</keyword>
<evidence type="ECO:0000256" key="3">
    <source>
        <dbReference type="ARBA" id="ARBA00022777"/>
    </source>
</evidence>
<feature type="domain" description="Protein kinase" evidence="9">
    <location>
        <begin position="63"/>
        <end position="302"/>
    </location>
</feature>